<dbReference type="AlphaFoldDB" id="A0AA41VYQ0"/>
<gene>
    <name evidence="6" type="ORF">MKW94_003377</name>
</gene>
<keyword evidence="3 5" id="KW-1133">Transmembrane helix</keyword>
<dbReference type="EMBL" id="JAJJMA010318940">
    <property type="protein sequence ID" value="MCL7049675.1"/>
    <property type="molecule type" value="Genomic_DNA"/>
</dbReference>
<feature type="transmembrane region" description="Helical" evidence="5">
    <location>
        <begin position="12"/>
        <end position="37"/>
    </location>
</feature>
<keyword evidence="2 5" id="KW-0812">Transmembrane</keyword>
<keyword evidence="4 5" id="KW-0472">Membrane</keyword>
<evidence type="ECO:0000256" key="2">
    <source>
        <dbReference type="ARBA" id="ARBA00022692"/>
    </source>
</evidence>
<dbReference type="Gene3D" id="1.20.1250.20">
    <property type="entry name" value="MFS general substrate transporter like domains"/>
    <property type="match status" value="2"/>
</dbReference>
<evidence type="ECO:0000256" key="3">
    <source>
        <dbReference type="ARBA" id="ARBA00022989"/>
    </source>
</evidence>
<sequence>MSEYANKTTPSVFIVVVFPMQETRILANGIITIITSLPVEVDYIWRIIAIFGAIPAALTYYWRMKMPETARYTALVEKKMRKGIKTDSSNSFGLFSNQFLKRHELHLLGTTSTWFLLDIDFYSQHFVSEEVFKMTRAQNLIDLCNTMMVFFFMTMFMFANTFFYNYWSKKENLIGFVIMYALTFFFANFGPNSTTFIVLAEIFPARLRSTCHGISTTAGKAGAIIGAFGFLYVPQNQDPKKFDHGYPAGIGVKNLFRQPILCVTYNFEHIQRNCGSTKTKIIKQVTREIC</sequence>
<reference evidence="6" key="1">
    <citation type="submission" date="2022-03" db="EMBL/GenBank/DDBJ databases">
        <title>A functionally conserved STORR gene fusion in Papaver species that diverged 16.8 million years ago.</title>
        <authorList>
            <person name="Catania T."/>
        </authorList>
    </citation>
    <scope>NUCLEOTIDE SEQUENCE</scope>
    <source>
        <strain evidence="6">S-191538</strain>
    </source>
</reference>
<organism evidence="6 7">
    <name type="scientific">Papaver nudicaule</name>
    <name type="common">Iceland poppy</name>
    <dbReference type="NCBI Taxonomy" id="74823"/>
    <lineage>
        <taxon>Eukaryota</taxon>
        <taxon>Viridiplantae</taxon>
        <taxon>Streptophyta</taxon>
        <taxon>Embryophyta</taxon>
        <taxon>Tracheophyta</taxon>
        <taxon>Spermatophyta</taxon>
        <taxon>Magnoliopsida</taxon>
        <taxon>Ranunculales</taxon>
        <taxon>Papaveraceae</taxon>
        <taxon>Papaveroideae</taxon>
        <taxon>Papaver</taxon>
    </lineage>
</organism>
<evidence type="ECO:0000256" key="5">
    <source>
        <dbReference type="SAM" id="Phobius"/>
    </source>
</evidence>
<dbReference type="SUPFAM" id="SSF103473">
    <property type="entry name" value="MFS general substrate transporter"/>
    <property type="match status" value="1"/>
</dbReference>
<dbReference type="InterPro" id="IPR005828">
    <property type="entry name" value="MFS_sugar_transport-like"/>
</dbReference>
<name>A0AA41VYQ0_PAPNU</name>
<feature type="transmembrane region" description="Helical" evidence="5">
    <location>
        <begin position="143"/>
        <end position="167"/>
    </location>
</feature>
<protein>
    <recommendedName>
        <fullName evidence="8">Major facilitator superfamily (MFS) profile domain-containing protein</fullName>
    </recommendedName>
</protein>
<dbReference type="GO" id="GO:0022857">
    <property type="term" value="F:transmembrane transporter activity"/>
    <property type="evidence" value="ECO:0007669"/>
    <property type="project" value="InterPro"/>
</dbReference>
<evidence type="ECO:0000256" key="1">
    <source>
        <dbReference type="ARBA" id="ARBA00004141"/>
    </source>
</evidence>
<dbReference type="Pfam" id="PF00083">
    <property type="entry name" value="Sugar_tr"/>
    <property type="match status" value="1"/>
</dbReference>
<evidence type="ECO:0000313" key="6">
    <source>
        <dbReference type="EMBL" id="MCL7049675.1"/>
    </source>
</evidence>
<comment type="subcellular location">
    <subcellularLocation>
        <location evidence="1">Membrane</location>
        <topology evidence="1">Multi-pass membrane protein</topology>
    </subcellularLocation>
</comment>
<dbReference type="GO" id="GO:0016020">
    <property type="term" value="C:membrane"/>
    <property type="evidence" value="ECO:0007669"/>
    <property type="project" value="UniProtKB-SubCell"/>
</dbReference>
<feature type="transmembrane region" description="Helical" evidence="5">
    <location>
        <begin position="173"/>
        <end position="199"/>
    </location>
</feature>
<keyword evidence="7" id="KW-1185">Reference proteome</keyword>
<feature type="transmembrane region" description="Helical" evidence="5">
    <location>
        <begin position="43"/>
        <end position="62"/>
    </location>
</feature>
<accession>A0AA41VYQ0</accession>
<dbReference type="Proteomes" id="UP001177140">
    <property type="component" value="Unassembled WGS sequence"/>
</dbReference>
<evidence type="ECO:0000256" key="4">
    <source>
        <dbReference type="ARBA" id="ARBA00023136"/>
    </source>
</evidence>
<comment type="caution">
    <text evidence="6">The sequence shown here is derived from an EMBL/GenBank/DDBJ whole genome shotgun (WGS) entry which is preliminary data.</text>
</comment>
<proteinExistence type="predicted"/>
<dbReference type="PANTHER" id="PTHR24064">
    <property type="entry name" value="SOLUTE CARRIER FAMILY 22 MEMBER"/>
    <property type="match status" value="1"/>
</dbReference>
<evidence type="ECO:0008006" key="8">
    <source>
        <dbReference type="Google" id="ProtNLM"/>
    </source>
</evidence>
<dbReference type="InterPro" id="IPR036259">
    <property type="entry name" value="MFS_trans_sf"/>
</dbReference>
<evidence type="ECO:0000313" key="7">
    <source>
        <dbReference type="Proteomes" id="UP001177140"/>
    </source>
</evidence>